<keyword evidence="8 9" id="KW-0819">tRNA processing</keyword>
<dbReference type="Pfam" id="PF12171">
    <property type="entry name" value="zf-C2H2_jaz"/>
    <property type="match status" value="1"/>
</dbReference>
<proteinExistence type="inferred from homology"/>
<evidence type="ECO:0000256" key="5">
    <source>
        <dbReference type="ARBA" id="ARBA00022771"/>
    </source>
</evidence>
<evidence type="ECO:0000259" key="11">
    <source>
        <dbReference type="PROSITE" id="PS00028"/>
    </source>
</evidence>
<dbReference type="NCBIfam" id="TIGR00174">
    <property type="entry name" value="miaA"/>
    <property type="match status" value="1"/>
</dbReference>
<dbReference type="PANTHER" id="PTHR11088">
    <property type="entry name" value="TRNA DIMETHYLALLYLTRANSFERASE"/>
    <property type="match status" value="1"/>
</dbReference>
<dbReference type="Gene3D" id="1.10.20.140">
    <property type="match status" value="1"/>
</dbReference>
<evidence type="ECO:0000313" key="13">
    <source>
        <dbReference type="Proteomes" id="UP000283841"/>
    </source>
</evidence>
<sequence length="471" mass="53254">MAPLITVVGATGTGKSKLAVDLATRFNGEIINGDAMQMYRGLPIITNQIPVEERNGIPHHLISCIGLEEEPWRVGTFRKESLRLIKEIQSRGKLPILVGGTHYYTQSVLFNDALVGNGSGDEDFVSEKEYTSASQAWPILDAPAEVMLEKLREVDPVMAERWHPNETRKIRRSLEIYFQTGKPASEIYAEQKRQRQASLLAGNEIAGIGGEDRLDAQLSAAGQMRYDTLIFWVHSDREKLRPRLDARVDSMIENGLMSEAQTMSDYLQEKASQGIAVDKTRGVWVSIGFKELQPYFDALLEGTMSEQELDSLKRTCIDSVKSSTRQYAVSQIKWIRNKLWNALAEAGMSHRLYVLDASDVDNWRKCVTEPSEKVTMSFLGHERCPDPKSLSELARATLSAKEQASTPVEVTMKCMTCEVCQKTMINEEQWNVHIQGHAHRRALKYAARRAQKEEYFKQRELIKENGVKAEE</sequence>
<gene>
    <name evidence="12" type="ORF">C8Q69DRAFT_488036</name>
</gene>
<evidence type="ECO:0000256" key="6">
    <source>
        <dbReference type="ARBA" id="ARBA00022833"/>
    </source>
</evidence>
<evidence type="ECO:0000256" key="8">
    <source>
        <dbReference type="PIRNR" id="PIRNR039110"/>
    </source>
</evidence>
<dbReference type="InterPro" id="IPR027417">
    <property type="entry name" value="P-loop_NTPase"/>
</dbReference>
<comment type="similarity">
    <text evidence="1 8 10">Belongs to the IPP transferase family.</text>
</comment>
<keyword evidence="8" id="KW-0963">Cytoplasm</keyword>
<dbReference type="Gene3D" id="3.30.160.60">
    <property type="entry name" value="Classic Zinc Finger"/>
    <property type="match status" value="1"/>
</dbReference>
<dbReference type="GO" id="GO:0006400">
    <property type="term" value="P:tRNA modification"/>
    <property type="evidence" value="ECO:0007669"/>
    <property type="project" value="TreeGrafter"/>
</dbReference>
<dbReference type="PROSITE" id="PS00028">
    <property type="entry name" value="ZINC_FINGER_C2H2_1"/>
    <property type="match status" value="1"/>
</dbReference>
<keyword evidence="5" id="KW-0863">Zinc-finger</keyword>
<keyword evidence="6" id="KW-0862">Zinc</keyword>
<dbReference type="GO" id="GO:0008270">
    <property type="term" value="F:zinc ion binding"/>
    <property type="evidence" value="ECO:0007669"/>
    <property type="project" value="UniProtKB-KW"/>
</dbReference>
<dbReference type="Gene3D" id="3.40.50.300">
    <property type="entry name" value="P-loop containing nucleotide triphosphate hydrolases"/>
    <property type="match status" value="1"/>
</dbReference>
<dbReference type="EC" id="2.5.1.75" evidence="8 9"/>
<keyword evidence="4 8" id="KW-0547">Nucleotide-binding</keyword>
<keyword evidence="3" id="KW-0479">Metal-binding</keyword>
<dbReference type="SUPFAM" id="SSF57667">
    <property type="entry name" value="beta-beta-alpha zinc fingers"/>
    <property type="match status" value="1"/>
</dbReference>
<accession>A0A443HLZ1</accession>
<dbReference type="PANTHER" id="PTHR11088:SF89">
    <property type="entry name" value="TRNA DIMETHYLALLYLTRANSFERASE"/>
    <property type="match status" value="1"/>
</dbReference>
<dbReference type="InterPro" id="IPR018022">
    <property type="entry name" value="IPT"/>
</dbReference>
<dbReference type="InterPro" id="IPR022755">
    <property type="entry name" value="Znf_C2H2_jaz"/>
</dbReference>
<evidence type="ECO:0000313" key="12">
    <source>
        <dbReference type="EMBL" id="RWQ92816.1"/>
    </source>
</evidence>
<keyword evidence="7 8" id="KW-0067">ATP-binding</keyword>
<evidence type="ECO:0000256" key="3">
    <source>
        <dbReference type="ARBA" id="ARBA00022723"/>
    </source>
</evidence>
<dbReference type="EMBL" id="RCNU01000011">
    <property type="protein sequence ID" value="RWQ92816.1"/>
    <property type="molecule type" value="Genomic_DNA"/>
</dbReference>
<evidence type="ECO:0000256" key="9">
    <source>
        <dbReference type="RuleBase" id="RU003783"/>
    </source>
</evidence>
<dbReference type="FunFam" id="1.10.20.140:FF:000003">
    <property type="entry name" value="tRNA dimethylallyltransferase"/>
    <property type="match status" value="1"/>
</dbReference>
<dbReference type="InterPro" id="IPR030666">
    <property type="entry name" value="IPP_transferase_euk"/>
</dbReference>
<comment type="function">
    <text evidence="8">Catalyzes the transfer of a dimethylallyl group onto the adenine at position 37.</text>
</comment>
<dbReference type="PIRSF" id="PIRSF039110">
    <property type="entry name" value="IPP_transferase"/>
    <property type="match status" value="1"/>
</dbReference>
<dbReference type="VEuPathDB" id="FungiDB:C8Q69DRAFT_488036"/>
<dbReference type="Pfam" id="PF01715">
    <property type="entry name" value="IPPT"/>
    <property type="match status" value="1"/>
</dbReference>
<keyword evidence="2 8" id="KW-0808">Transferase</keyword>
<dbReference type="Proteomes" id="UP000283841">
    <property type="component" value="Unassembled WGS sequence"/>
</dbReference>
<dbReference type="STRING" id="264951.A0A443HLZ1"/>
<evidence type="ECO:0000256" key="10">
    <source>
        <dbReference type="RuleBase" id="RU003785"/>
    </source>
</evidence>
<feature type="domain" description="C2H2-type" evidence="11">
    <location>
        <begin position="417"/>
        <end position="439"/>
    </location>
</feature>
<dbReference type="GeneID" id="39601306"/>
<dbReference type="RefSeq" id="XP_028482461.1">
    <property type="nucleotide sequence ID" value="XM_028632029.1"/>
</dbReference>
<keyword evidence="13" id="KW-1185">Reference proteome</keyword>
<protein>
    <recommendedName>
        <fullName evidence="8 9">tRNA dimethylallyltransferase</fullName>
        <ecNumber evidence="8 9">2.5.1.75</ecNumber>
    </recommendedName>
</protein>
<comment type="caution">
    <text evidence="12">The sequence shown here is derived from an EMBL/GenBank/DDBJ whole genome shotgun (WGS) entry which is preliminary data.</text>
</comment>
<dbReference type="GO" id="GO:0052381">
    <property type="term" value="F:tRNA dimethylallyltransferase activity"/>
    <property type="evidence" value="ECO:0007669"/>
    <property type="project" value="UniProtKB-UniRule"/>
</dbReference>
<evidence type="ECO:0000256" key="4">
    <source>
        <dbReference type="ARBA" id="ARBA00022741"/>
    </source>
</evidence>
<dbReference type="GO" id="GO:0005739">
    <property type="term" value="C:mitochondrion"/>
    <property type="evidence" value="ECO:0007669"/>
    <property type="project" value="TreeGrafter"/>
</dbReference>
<dbReference type="HAMAP" id="MF_00185">
    <property type="entry name" value="IPP_trans"/>
    <property type="match status" value="1"/>
</dbReference>
<dbReference type="GO" id="GO:0005524">
    <property type="term" value="F:ATP binding"/>
    <property type="evidence" value="ECO:0007669"/>
    <property type="project" value="UniProtKB-UniRule"/>
</dbReference>
<comment type="catalytic activity">
    <reaction evidence="8 9">
        <text>adenosine(37) in tRNA + dimethylallyl diphosphate = N(6)-dimethylallyladenosine(37) in tRNA + diphosphate</text>
        <dbReference type="Rhea" id="RHEA:26482"/>
        <dbReference type="Rhea" id="RHEA-COMP:10162"/>
        <dbReference type="Rhea" id="RHEA-COMP:10375"/>
        <dbReference type="ChEBI" id="CHEBI:33019"/>
        <dbReference type="ChEBI" id="CHEBI:57623"/>
        <dbReference type="ChEBI" id="CHEBI:74411"/>
        <dbReference type="ChEBI" id="CHEBI:74415"/>
        <dbReference type="EC" id="2.5.1.75"/>
    </reaction>
</comment>
<dbReference type="SUPFAM" id="SSF52540">
    <property type="entry name" value="P-loop containing nucleoside triphosphate hydrolases"/>
    <property type="match status" value="2"/>
</dbReference>
<dbReference type="AlphaFoldDB" id="A0A443HLZ1"/>
<dbReference type="InterPro" id="IPR039657">
    <property type="entry name" value="Dimethylallyltransferase"/>
</dbReference>
<name>A0A443HLZ1_BYSSP</name>
<evidence type="ECO:0000256" key="2">
    <source>
        <dbReference type="ARBA" id="ARBA00022679"/>
    </source>
</evidence>
<evidence type="ECO:0000256" key="7">
    <source>
        <dbReference type="ARBA" id="ARBA00022840"/>
    </source>
</evidence>
<reference evidence="12 13" key="1">
    <citation type="journal article" date="2018" name="Front. Microbiol.">
        <title>Genomic and genetic insights into a cosmopolitan fungus, Paecilomyces variotii (Eurotiales).</title>
        <authorList>
            <person name="Urquhart A.S."/>
            <person name="Mondo S.J."/>
            <person name="Makela M.R."/>
            <person name="Hane J.K."/>
            <person name="Wiebenga A."/>
            <person name="He G."/>
            <person name="Mihaltcheva S."/>
            <person name="Pangilinan J."/>
            <person name="Lipzen A."/>
            <person name="Barry K."/>
            <person name="de Vries R.P."/>
            <person name="Grigoriev I.V."/>
            <person name="Idnurm A."/>
        </authorList>
    </citation>
    <scope>NUCLEOTIDE SEQUENCE [LARGE SCALE GENOMIC DNA]</scope>
    <source>
        <strain evidence="12 13">CBS 101075</strain>
    </source>
</reference>
<dbReference type="InterPro" id="IPR013087">
    <property type="entry name" value="Znf_C2H2_type"/>
</dbReference>
<dbReference type="InterPro" id="IPR036236">
    <property type="entry name" value="Znf_C2H2_sf"/>
</dbReference>
<organism evidence="12 13">
    <name type="scientific">Byssochlamys spectabilis</name>
    <name type="common">Paecilomyces variotii</name>
    <dbReference type="NCBI Taxonomy" id="264951"/>
    <lineage>
        <taxon>Eukaryota</taxon>
        <taxon>Fungi</taxon>
        <taxon>Dikarya</taxon>
        <taxon>Ascomycota</taxon>
        <taxon>Pezizomycotina</taxon>
        <taxon>Eurotiomycetes</taxon>
        <taxon>Eurotiomycetidae</taxon>
        <taxon>Eurotiales</taxon>
        <taxon>Thermoascaceae</taxon>
        <taxon>Paecilomyces</taxon>
    </lineage>
</organism>
<evidence type="ECO:0000256" key="1">
    <source>
        <dbReference type="ARBA" id="ARBA00005842"/>
    </source>
</evidence>